<proteinExistence type="predicted"/>
<evidence type="ECO:0000313" key="1">
    <source>
        <dbReference type="EMBL" id="KOS45897.1"/>
    </source>
</evidence>
<reference evidence="1 2" key="1">
    <citation type="submission" date="2015-08" db="EMBL/GenBank/DDBJ databases">
        <title>Genome sequencing of Penicillium nordicum.</title>
        <authorList>
            <person name="Nguyen H.D."/>
            <person name="Seifert K.A."/>
        </authorList>
    </citation>
    <scope>NUCLEOTIDE SEQUENCE [LARGE SCALE GENOMIC DNA]</scope>
    <source>
        <strain evidence="1 2">DAOMC 185683</strain>
    </source>
</reference>
<name>A0A0M8P8S6_9EURO</name>
<dbReference type="AlphaFoldDB" id="A0A0M8P8S6"/>
<gene>
    <name evidence="1" type="ORF">ACN38_g3220</name>
</gene>
<comment type="caution">
    <text evidence="1">The sequence shown here is derived from an EMBL/GenBank/DDBJ whole genome shotgun (WGS) entry which is preliminary data.</text>
</comment>
<dbReference type="Proteomes" id="UP000037696">
    <property type="component" value="Unassembled WGS sequence"/>
</dbReference>
<organism evidence="1 2">
    <name type="scientific">Penicillium nordicum</name>
    <dbReference type="NCBI Taxonomy" id="229535"/>
    <lineage>
        <taxon>Eukaryota</taxon>
        <taxon>Fungi</taxon>
        <taxon>Dikarya</taxon>
        <taxon>Ascomycota</taxon>
        <taxon>Pezizomycotina</taxon>
        <taxon>Eurotiomycetes</taxon>
        <taxon>Eurotiomycetidae</taxon>
        <taxon>Eurotiales</taxon>
        <taxon>Aspergillaceae</taxon>
        <taxon>Penicillium</taxon>
    </lineage>
</organism>
<protein>
    <submittedName>
        <fullName evidence="1">Uncharacterized protein</fullName>
    </submittedName>
</protein>
<evidence type="ECO:0000313" key="2">
    <source>
        <dbReference type="Proteomes" id="UP000037696"/>
    </source>
</evidence>
<keyword evidence="2" id="KW-1185">Reference proteome</keyword>
<sequence length="106" mass="12042">MSPFSKHLIYRSNDSIKKELLAIISILESGKSVMANPAKIGIAFLNEISYRLISSESPALVHESFPDNVRFNNQFHPNLTDITSVYCKAELGQLVFLFLFFLFFPL</sequence>
<accession>A0A0M8P8S6</accession>
<dbReference type="EMBL" id="LHQQ01000037">
    <property type="protein sequence ID" value="KOS45897.1"/>
    <property type="molecule type" value="Genomic_DNA"/>
</dbReference>